<dbReference type="EMBL" id="PYVU01000081">
    <property type="protein sequence ID" value="PTB95851.1"/>
    <property type="molecule type" value="Genomic_DNA"/>
</dbReference>
<keyword evidence="1" id="KW-1133">Transmembrane helix</keyword>
<accession>A0A2T4DPV0</accession>
<evidence type="ECO:0000259" key="2">
    <source>
        <dbReference type="Pfam" id="PF19335"/>
    </source>
</evidence>
<dbReference type="GO" id="GO:0046872">
    <property type="term" value="F:metal ion binding"/>
    <property type="evidence" value="ECO:0007669"/>
    <property type="project" value="InterPro"/>
</dbReference>
<dbReference type="Pfam" id="PF19335">
    <property type="entry name" value="HMBD"/>
    <property type="match status" value="2"/>
</dbReference>
<evidence type="ECO:0000313" key="4">
    <source>
        <dbReference type="Proteomes" id="UP000240608"/>
    </source>
</evidence>
<protein>
    <submittedName>
        <fullName evidence="3">ATPase</fullName>
    </submittedName>
</protein>
<feature type="domain" description="Heavy metal binding" evidence="2">
    <location>
        <begin position="24"/>
        <end position="51"/>
    </location>
</feature>
<evidence type="ECO:0000256" key="1">
    <source>
        <dbReference type="SAM" id="Phobius"/>
    </source>
</evidence>
<comment type="caution">
    <text evidence="3">The sequence shown here is derived from an EMBL/GenBank/DDBJ whole genome shotgun (WGS) entry which is preliminary data.</text>
</comment>
<keyword evidence="1" id="KW-0472">Membrane</keyword>
<dbReference type="InterPro" id="IPR045800">
    <property type="entry name" value="HMBD"/>
</dbReference>
<feature type="transmembrane region" description="Helical" evidence="1">
    <location>
        <begin position="110"/>
        <end position="131"/>
    </location>
</feature>
<organism evidence="3 4">
    <name type="scientific">Marivirga lumbricoides</name>
    <dbReference type="NCBI Taxonomy" id="1046115"/>
    <lineage>
        <taxon>Bacteria</taxon>
        <taxon>Pseudomonadati</taxon>
        <taxon>Bacteroidota</taxon>
        <taxon>Cytophagia</taxon>
        <taxon>Cytophagales</taxon>
        <taxon>Marivirgaceae</taxon>
        <taxon>Marivirga</taxon>
    </lineage>
</organism>
<feature type="non-terminal residue" evidence="3">
    <location>
        <position position="153"/>
    </location>
</feature>
<gene>
    <name evidence="3" type="ORF">C9994_09875</name>
</gene>
<name>A0A2T4DPV0_9BACT</name>
<keyword evidence="1" id="KW-0812">Transmembrane</keyword>
<sequence length="153" mass="17267">MEHNHKQGAEQSNPDKSLSSNGQYYCPMLCEGDKKYNKPGDCPVCGMDLVKEQKASDKIATEYTCPMHPEIIRDEPGSCPICGMDLEPVDVTKEDQEDEKEALKKLSRKFWIATIFTIPVLFLSMAQYVGIDISLFIDEKTNGWIQFILSTPV</sequence>
<feature type="domain" description="Heavy metal binding" evidence="2">
    <location>
        <begin position="63"/>
        <end position="89"/>
    </location>
</feature>
<dbReference type="AlphaFoldDB" id="A0A2T4DPV0"/>
<evidence type="ECO:0000313" key="3">
    <source>
        <dbReference type="EMBL" id="PTB95851.1"/>
    </source>
</evidence>
<reference evidence="3 4" key="1">
    <citation type="submission" date="2018-03" db="EMBL/GenBank/DDBJ databases">
        <title>Cross-interface Injection: A General Nanoliter Liquid Handling Method Applied to Single Cells Genome Amplification Automated Nanoliter Liquid Handling Applied to Single Cell Multiple Displacement Amplification.</title>
        <authorList>
            <person name="Yun J."/>
            <person name="Xu P."/>
            <person name="Xu J."/>
            <person name="Dai X."/>
            <person name="Wang Y."/>
            <person name="Zheng X."/>
            <person name="Cao C."/>
            <person name="Yi Q."/>
            <person name="Zhu Y."/>
            <person name="Wang L."/>
            <person name="Dong Z."/>
            <person name="Huang Y."/>
            <person name="Huang L."/>
            <person name="Du W."/>
        </authorList>
    </citation>
    <scope>NUCLEOTIDE SEQUENCE [LARGE SCALE GENOMIC DNA]</scope>
    <source>
        <strain evidence="3 4">Z-D1-2</strain>
    </source>
</reference>
<proteinExistence type="predicted"/>
<dbReference type="Proteomes" id="UP000240608">
    <property type="component" value="Unassembled WGS sequence"/>
</dbReference>